<feature type="transmembrane region" description="Helical" evidence="1">
    <location>
        <begin position="9"/>
        <end position="31"/>
    </location>
</feature>
<gene>
    <name evidence="2" type="ORF">SG35_019010</name>
</gene>
<protein>
    <submittedName>
        <fullName evidence="2">DUF2798 domain-containing protein</fullName>
    </submittedName>
</protein>
<proteinExistence type="predicted"/>
<dbReference type="InterPro" id="IPR021529">
    <property type="entry name" value="DUF2798"/>
</dbReference>
<dbReference type="KEGG" id="tact:SG35_019010"/>
<accession>A0AAE9YPX4</accession>
<keyword evidence="1" id="KW-0812">Transmembrane</keyword>
<evidence type="ECO:0000313" key="3">
    <source>
        <dbReference type="Proteomes" id="UP000032568"/>
    </source>
</evidence>
<dbReference type="EMBL" id="CP059735">
    <property type="protein sequence ID" value="WDD97397.1"/>
    <property type="molecule type" value="Genomic_DNA"/>
</dbReference>
<dbReference type="RefSeq" id="WP_044833988.1">
    <property type="nucleotide sequence ID" value="NZ_CP059735.1"/>
</dbReference>
<feature type="transmembrane region" description="Helical" evidence="1">
    <location>
        <begin position="37"/>
        <end position="57"/>
    </location>
</feature>
<keyword evidence="1" id="KW-0472">Membrane</keyword>
<sequence>MKQRMLSSVLMSFILSLLMTCWITLLNIGLVEQFASRWLQAFSLAWPAAALISFIFAPGVQKVTSKILSLSQGLLANQGK</sequence>
<reference evidence="2 3" key="1">
    <citation type="journal article" date="2015" name="Genome Announc.">
        <title>Draft Genome Sequences of Marine Isolates of Thalassomonas viridans and Thalassomonas actiniarum.</title>
        <authorList>
            <person name="Olonade I."/>
            <person name="van Zyl L.J."/>
            <person name="Trindade M."/>
        </authorList>
    </citation>
    <scope>NUCLEOTIDE SEQUENCE [LARGE SCALE GENOMIC DNA]</scope>
    <source>
        <strain evidence="2 3">A5K-106</strain>
    </source>
</reference>
<evidence type="ECO:0000256" key="1">
    <source>
        <dbReference type="SAM" id="Phobius"/>
    </source>
</evidence>
<dbReference type="Pfam" id="PF11391">
    <property type="entry name" value="DUF2798"/>
    <property type="match status" value="1"/>
</dbReference>
<keyword evidence="3" id="KW-1185">Reference proteome</keyword>
<dbReference type="AlphaFoldDB" id="A0AAE9YPX4"/>
<reference evidence="2 3" key="2">
    <citation type="journal article" date="2022" name="Mar. Drugs">
        <title>Bioassay-Guided Fractionation Leads to the Detection of Cholic Acid Generated by the Rare Thalassomonas sp.</title>
        <authorList>
            <person name="Pheiffer F."/>
            <person name="Schneider Y.K."/>
            <person name="Hansen E.H."/>
            <person name="Andersen J.H."/>
            <person name="Isaksson J."/>
            <person name="Busche T."/>
            <person name="R C."/>
            <person name="Kalinowski J."/>
            <person name="Zyl L.V."/>
            <person name="Trindade M."/>
        </authorList>
    </citation>
    <scope>NUCLEOTIDE SEQUENCE [LARGE SCALE GENOMIC DNA]</scope>
    <source>
        <strain evidence="2 3">A5K-106</strain>
    </source>
</reference>
<dbReference type="Proteomes" id="UP000032568">
    <property type="component" value="Chromosome"/>
</dbReference>
<keyword evidence="1" id="KW-1133">Transmembrane helix</keyword>
<evidence type="ECO:0000313" key="2">
    <source>
        <dbReference type="EMBL" id="WDD97397.1"/>
    </source>
</evidence>
<name>A0AAE9YPX4_9GAMM</name>
<organism evidence="2 3">
    <name type="scientific">Thalassomonas actiniarum</name>
    <dbReference type="NCBI Taxonomy" id="485447"/>
    <lineage>
        <taxon>Bacteria</taxon>
        <taxon>Pseudomonadati</taxon>
        <taxon>Pseudomonadota</taxon>
        <taxon>Gammaproteobacteria</taxon>
        <taxon>Alteromonadales</taxon>
        <taxon>Colwelliaceae</taxon>
        <taxon>Thalassomonas</taxon>
    </lineage>
</organism>